<gene>
    <name evidence="1" type="ORF">E2C01_060323</name>
</gene>
<evidence type="ECO:0000313" key="2">
    <source>
        <dbReference type="Proteomes" id="UP000324222"/>
    </source>
</evidence>
<dbReference type="Proteomes" id="UP000324222">
    <property type="component" value="Unassembled WGS sequence"/>
</dbReference>
<keyword evidence="2" id="KW-1185">Reference proteome</keyword>
<organism evidence="1 2">
    <name type="scientific">Portunus trituberculatus</name>
    <name type="common">Swimming crab</name>
    <name type="synonym">Neptunus trituberculatus</name>
    <dbReference type="NCBI Taxonomy" id="210409"/>
    <lineage>
        <taxon>Eukaryota</taxon>
        <taxon>Metazoa</taxon>
        <taxon>Ecdysozoa</taxon>
        <taxon>Arthropoda</taxon>
        <taxon>Crustacea</taxon>
        <taxon>Multicrustacea</taxon>
        <taxon>Malacostraca</taxon>
        <taxon>Eumalacostraca</taxon>
        <taxon>Eucarida</taxon>
        <taxon>Decapoda</taxon>
        <taxon>Pleocyemata</taxon>
        <taxon>Brachyura</taxon>
        <taxon>Eubrachyura</taxon>
        <taxon>Portunoidea</taxon>
        <taxon>Portunidae</taxon>
        <taxon>Portuninae</taxon>
        <taxon>Portunus</taxon>
    </lineage>
</organism>
<reference evidence="1 2" key="1">
    <citation type="submission" date="2019-05" db="EMBL/GenBank/DDBJ databases">
        <title>Another draft genome of Portunus trituberculatus and its Hox gene families provides insights of decapod evolution.</title>
        <authorList>
            <person name="Jeong J.-H."/>
            <person name="Song I."/>
            <person name="Kim S."/>
            <person name="Choi T."/>
            <person name="Kim D."/>
            <person name="Ryu S."/>
            <person name="Kim W."/>
        </authorList>
    </citation>
    <scope>NUCLEOTIDE SEQUENCE [LARGE SCALE GENOMIC DNA]</scope>
    <source>
        <tissue evidence="1">Muscle</tissue>
    </source>
</reference>
<proteinExistence type="predicted"/>
<name>A0A5B7HA53_PORTR</name>
<comment type="caution">
    <text evidence="1">The sequence shown here is derived from an EMBL/GenBank/DDBJ whole genome shotgun (WGS) entry which is preliminary data.</text>
</comment>
<sequence length="52" mass="5876">MIATLTVQEFKVDSGLTFEIVVPPNKNYGKRLENGSWYGMMAQLASRVSFIH</sequence>
<protein>
    <recommendedName>
        <fullName evidence="3">Ionotropic glutamate receptor L-glutamate and glycine-binding domain-containing protein</fullName>
    </recommendedName>
</protein>
<accession>A0A5B7HA53</accession>
<dbReference type="Gene3D" id="3.40.190.10">
    <property type="entry name" value="Periplasmic binding protein-like II"/>
    <property type="match status" value="1"/>
</dbReference>
<evidence type="ECO:0008006" key="3">
    <source>
        <dbReference type="Google" id="ProtNLM"/>
    </source>
</evidence>
<evidence type="ECO:0000313" key="1">
    <source>
        <dbReference type="EMBL" id="MPC66177.1"/>
    </source>
</evidence>
<dbReference type="AlphaFoldDB" id="A0A5B7HA53"/>
<dbReference type="EMBL" id="VSRR010024404">
    <property type="protein sequence ID" value="MPC66177.1"/>
    <property type="molecule type" value="Genomic_DNA"/>
</dbReference>